<sequence>MQGTRPVPTPADRYTYIQGTAPQSSSKREVPAIDEATMSTKPGQRRTSAEVAEGDYFTLNPPPAQLQTHIAIARSFVDQHRSQGRRVVLVTSGGTTVPLENQTVRFIDNFSAGTRGATSAEYFLEAGYAVVFLHRQFSLLPYARHYSHSTNCFLDYMAEGKDEAVVVGAEYQKKMLGVLRKYNAAKNNNTLLALPFVTITDYLWELKELATLMRPLGAKGLFYLAAAVSDFFIPKDRMVEHKIQSSEAGDRLSNGGASSMKPSDGSGTDASGSKKVVIGLDPVPKFLKQLVDGWAPEGMIVSFKLETDPSILISKAQMALQRYSHHLVIGNLLSTRKWEVVFVARNEEEHWIRVPRHRRLKSFSARSNSLASDAPNDYEEPQEEPKMEIESLIVPEVVIMHGDLIESAEKRDGQ</sequence>
<dbReference type="GO" id="GO:0016874">
    <property type="term" value="F:ligase activity"/>
    <property type="evidence" value="ECO:0007669"/>
    <property type="project" value="UniProtKB-KW"/>
</dbReference>
<evidence type="ECO:0000313" key="4">
    <source>
        <dbReference type="EMBL" id="KAA6409417.1"/>
    </source>
</evidence>
<dbReference type="Pfam" id="PF04127">
    <property type="entry name" value="DFP"/>
    <property type="match status" value="1"/>
</dbReference>
<dbReference type="EMBL" id="VXIT01000011">
    <property type="protein sequence ID" value="KAA6409417.1"/>
    <property type="molecule type" value="Genomic_DNA"/>
</dbReference>
<evidence type="ECO:0000256" key="1">
    <source>
        <dbReference type="ARBA" id="ARBA00005703"/>
    </source>
</evidence>
<dbReference type="AlphaFoldDB" id="A0A5M8PJ87"/>
<reference evidence="4 5" key="1">
    <citation type="submission" date="2019-09" db="EMBL/GenBank/DDBJ databases">
        <title>The hologenome of the rock-dwelling lichen Lasallia pustulata.</title>
        <authorList>
            <person name="Greshake Tzovaras B."/>
            <person name="Segers F."/>
            <person name="Bicker A."/>
            <person name="Dal Grande F."/>
            <person name="Otte J."/>
            <person name="Hankeln T."/>
            <person name="Schmitt I."/>
            <person name="Ebersberger I."/>
        </authorList>
    </citation>
    <scope>NUCLEOTIDE SEQUENCE [LARGE SCALE GENOMIC DNA]</scope>
    <source>
        <strain evidence="4">A1-1</strain>
    </source>
</reference>
<dbReference type="SUPFAM" id="SSF102645">
    <property type="entry name" value="CoaB-like"/>
    <property type="match status" value="1"/>
</dbReference>
<comment type="caution">
    <text evidence="4">The sequence shown here is derived from an EMBL/GenBank/DDBJ whole genome shotgun (WGS) entry which is preliminary data.</text>
</comment>
<dbReference type="GO" id="GO:0015937">
    <property type="term" value="P:coenzyme A biosynthetic process"/>
    <property type="evidence" value="ECO:0007669"/>
    <property type="project" value="UniProtKB-ARBA"/>
</dbReference>
<keyword evidence="4" id="KW-0436">Ligase</keyword>
<feature type="compositionally biased region" description="Polar residues" evidence="2">
    <location>
        <begin position="255"/>
        <end position="271"/>
    </location>
</feature>
<accession>A0A5M8PJ87</accession>
<comment type="similarity">
    <text evidence="1">Belongs to the PPC synthetase family.</text>
</comment>
<evidence type="ECO:0000256" key="2">
    <source>
        <dbReference type="SAM" id="MobiDB-lite"/>
    </source>
</evidence>
<dbReference type="InterPro" id="IPR035929">
    <property type="entry name" value="CoaB-like_sf"/>
</dbReference>
<feature type="region of interest" description="Disordered" evidence="2">
    <location>
        <begin position="365"/>
        <end position="386"/>
    </location>
</feature>
<dbReference type="Gene3D" id="3.40.50.10300">
    <property type="entry name" value="CoaB-like"/>
    <property type="match status" value="1"/>
</dbReference>
<proteinExistence type="inferred from homology"/>
<evidence type="ECO:0000313" key="5">
    <source>
        <dbReference type="Proteomes" id="UP000324767"/>
    </source>
</evidence>
<feature type="domain" description="DNA/pantothenate metabolism flavoprotein C-terminal" evidence="3">
    <location>
        <begin position="86"/>
        <end position="137"/>
    </location>
</feature>
<feature type="region of interest" description="Disordered" evidence="2">
    <location>
        <begin position="1"/>
        <end position="32"/>
    </location>
</feature>
<feature type="region of interest" description="Disordered" evidence="2">
    <location>
        <begin position="244"/>
        <end position="272"/>
    </location>
</feature>
<evidence type="ECO:0000259" key="3">
    <source>
        <dbReference type="Pfam" id="PF04127"/>
    </source>
</evidence>
<dbReference type="OrthoDB" id="70224at2759"/>
<gene>
    <name evidence="4" type="ORF">FRX48_06970</name>
</gene>
<dbReference type="Proteomes" id="UP000324767">
    <property type="component" value="Unassembled WGS sequence"/>
</dbReference>
<name>A0A5M8PJ87_9LECA</name>
<dbReference type="InterPro" id="IPR007085">
    <property type="entry name" value="DNA/pantothenate-metab_flavo_C"/>
</dbReference>
<dbReference type="PANTHER" id="PTHR12290">
    <property type="entry name" value="CORNICHON-RELATED"/>
    <property type="match status" value="1"/>
</dbReference>
<organism evidence="4 5">
    <name type="scientific">Lasallia pustulata</name>
    <dbReference type="NCBI Taxonomy" id="136370"/>
    <lineage>
        <taxon>Eukaryota</taxon>
        <taxon>Fungi</taxon>
        <taxon>Dikarya</taxon>
        <taxon>Ascomycota</taxon>
        <taxon>Pezizomycotina</taxon>
        <taxon>Lecanoromycetes</taxon>
        <taxon>OSLEUM clade</taxon>
        <taxon>Umbilicariomycetidae</taxon>
        <taxon>Umbilicariales</taxon>
        <taxon>Umbilicariaceae</taxon>
        <taxon>Lasallia</taxon>
    </lineage>
</organism>
<protein>
    <submittedName>
        <fullName evidence="4">Phosphopantothenate-cysteine ligase</fullName>
    </submittedName>
</protein>